<dbReference type="Proteomes" id="UP000765509">
    <property type="component" value="Unassembled WGS sequence"/>
</dbReference>
<organism evidence="2 3">
    <name type="scientific">Austropuccinia psidii MF-1</name>
    <dbReference type="NCBI Taxonomy" id="1389203"/>
    <lineage>
        <taxon>Eukaryota</taxon>
        <taxon>Fungi</taxon>
        <taxon>Dikarya</taxon>
        <taxon>Basidiomycota</taxon>
        <taxon>Pucciniomycotina</taxon>
        <taxon>Pucciniomycetes</taxon>
        <taxon>Pucciniales</taxon>
        <taxon>Sphaerophragmiaceae</taxon>
        <taxon>Austropuccinia</taxon>
    </lineage>
</organism>
<name>A0A9Q3DGM3_9BASI</name>
<dbReference type="SUPFAM" id="SSF56672">
    <property type="entry name" value="DNA/RNA polymerases"/>
    <property type="match status" value="1"/>
</dbReference>
<evidence type="ECO:0000313" key="3">
    <source>
        <dbReference type="Proteomes" id="UP000765509"/>
    </source>
</evidence>
<keyword evidence="3" id="KW-1185">Reference proteome</keyword>
<dbReference type="CDD" id="cd09272">
    <property type="entry name" value="RNase_HI_RT_Ty1"/>
    <property type="match status" value="1"/>
</dbReference>
<comment type="caution">
    <text evidence="2">The sequence shown here is derived from an EMBL/GenBank/DDBJ whole genome shotgun (WGS) entry which is preliminary data.</text>
</comment>
<dbReference type="OrthoDB" id="3344688at2759"/>
<evidence type="ECO:0000313" key="2">
    <source>
        <dbReference type="EMBL" id="MBW0500660.1"/>
    </source>
</evidence>
<proteinExistence type="predicted"/>
<accession>A0A9Q3DGM3</accession>
<dbReference type="AlphaFoldDB" id="A0A9Q3DGM3"/>
<evidence type="ECO:0000259" key="1">
    <source>
        <dbReference type="Pfam" id="PF07727"/>
    </source>
</evidence>
<dbReference type="Pfam" id="PF07727">
    <property type="entry name" value="RVT_2"/>
    <property type="match status" value="1"/>
</dbReference>
<dbReference type="PANTHER" id="PTHR11439">
    <property type="entry name" value="GAG-POL-RELATED RETROTRANSPOSON"/>
    <property type="match status" value="1"/>
</dbReference>
<dbReference type="PANTHER" id="PTHR11439:SF440">
    <property type="entry name" value="INTEGRASE CATALYTIC DOMAIN-CONTAINING PROTEIN"/>
    <property type="match status" value="1"/>
</dbReference>
<protein>
    <recommendedName>
        <fullName evidence="1">Reverse transcriptase Ty1/copia-type domain-containing protein</fullName>
    </recommendedName>
</protein>
<dbReference type="InterPro" id="IPR013103">
    <property type="entry name" value="RVT_2"/>
</dbReference>
<gene>
    <name evidence="2" type="ORF">O181_040375</name>
</gene>
<sequence>MTVHARIWIRFCRITYNGSLQSFISEFRQCLKKVISVKVEVGTPTLAFTILTKLQEEYHKIVEKATANTETLGNPNAILNLLHDVVLKEEALNLQNTNESLALNRDIFCSKTKHYCRDGKHNPLESHPANQCWQLHPNLQPERQHREPKINLKISGALMTTTTQANNSAFTIVLDTCAFNHMFNNICSFTDLRHGINISNRGKSYKVFLNNSNRPALICAKNSRILETYVTLPRLIGLYTANEAWHDRLRHMHEEGIKRLIPPFKQRVTCEICSRKNHQNLDADTSDLTSESATEGDILHDALEELSSWRIRAIGLRHPTLISSEIKTDSILPFSRRAHKTNLTKNTLAPSNFKMAIESKDKEEWMQTINKELQNRKKLGFWSIEDKKTNKHLNTTTWVFKVKRDHNDKVIKHKAQLCKQGFHQIEGLDYLNNFSPTRRISSLRVLTSHAESQGFQFHQMDVKSAFLNSPPDEDLTLKIPDGIIEDPKTNVLQLHKEIYGLKQAPLAWYNYLLKCLKKEGFAVAVSDPYNGFSLSQEHYINTLAWEYELEIYSPVNTPLKPNLQLNTSTKEEETAFADLNINYQSTTGALTYISTNTRPNITFAEGIVAYADADWGNSVVNRRSTSVYTVTVNGHLASWRTKKQPTVSHSTTEAEHKALSDMTKEVEWLMRLLKEIYSNEGNSTPQLFNDNKGAIDLALSNTNHKGFKTKHMDIKYHSIRDLIKNSVIKLKYVSTKFMAADFLTQSVGKTILLQSQSFLNLK</sequence>
<dbReference type="InterPro" id="IPR043502">
    <property type="entry name" value="DNA/RNA_pol_sf"/>
</dbReference>
<feature type="domain" description="Reverse transcriptase Ty1/copia-type" evidence="1">
    <location>
        <begin position="382"/>
        <end position="522"/>
    </location>
</feature>
<dbReference type="EMBL" id="AVOT02015934">
    <property type="protein sequence ID" value="MBW0500660.1"/>
    <property type="molecule type" value="Genomic_DNA"/>
</dbReference>
<reference evidence="2" key="1">
    <citation type="submission" date="2021-03" db="EMBL/GenBank/DDBJ databases">
        <title>Draft genome sequence of rust myrtle Austropuccinia psidii MF-1, a brazilian biotype.</title>
        <authorList>
            <person name="Quecine M.C."/>
            <person name="Pachon D.M.R."/>
            <person name="Bonatelli M.L."/>
            <person name="Correr F.H."/>
            <person name="Franceschini L.M."/>
            <person name="Leite T.F."/>
            <person name="Margarido G.R.A."/>
            <person name="Almeida C.A."/>
            <person name="Ferrarezi J.A."/>
            <person name="Labate C.A."/>
        </authorList>
    </citation>
    <scope>NUCLEOTIDE SEQUENCE</scope>
    <source>
        <strain evidence="2">MF-1</strain>
    </source>
</reference>